<keyword evidence="4" id="KW-1185">Reference proteome</keyword>
<proteinExistence type="predicted"/>
<evidence type="ECO:0000256" key="1">
    <source>
        <dbReference type="SAM" id="MobiDB-lite"/>
    </source>
</evidence>
<comment type="caution">
    <text evidence="3">The sequence shown here is derived from an EMBL/GenBank/DDBJ whole genome shotgun (WGS) entry which is preliminary data.</text>
</comment>
<evidence type="ECO:0000313" key="3">
    <source>
        <dbReference type="EMBL" id="KAK3203430.1"/>
    </source>
</evidence>
<evidence type="ECO:0000313" key="4">
    <source>
        <dbReference type="Proteomes" id="UP001280581"/>
    </source>
</evidence>
<dbReference type="AlphaFoldDB" id="A0AAN6LVC4"/>
<dbReference type="Pfam" id="PF09791">
    <property type="entry name" value="Oxidored-like"/>
    <property type="match status" value="1"/>
</dbReference>
<evidence type="ECO:0000259" key="2">
    <source>
        <dbReference type="Pfam" id="PF09791"/>
    </source>
</evidence>
<dbReference type="EMBL" id="WVTA01000011">
    <property type="protein sequence ID" value="KAK3203430.1"/>
    <property type="molecule type" value="Genomic_DNA"/>
</dbReference>
<accession>A0AAN6LVC4</accession>
<gene>
    <name evidence="3" type="ORF">GRF29_112g1243491</name>
</gene>
<feature type="domain" description="Oxidoreductase-like" evidence="2">
    <location>
        <begin position="131"/>
        <end position="174"/>
    </location>
</feature>
<dbReference type="InterPro" id="IPR039251">
    <property type="entry name" value="OXLD1"/>
</dbReference>
<sequence>MEQLAAAVRPLPLRHGVCTVCYRACLMSPKPSSTLRAGLQNSDRIQRRFKGYIARPGEQARPITGFYAELLSKPKAEVQPATRTAPAPPPPESPSKTGEEETLQKARIIFGSKLGGPIERKKEIEAASYEVAGVLVPPKPAEPDNCCMSGCVNCVWDLYRDEMEEWAAKSAEARTKMQAQRESSQATGTMGANKETPSHVATSMDDGGGGSETNWPVSASKDALFDDIPVGIREFMRTEKKLKEKQNAERAAAAA</sequence>
<dbReference type="PANTHER" id="PTHR21193">
    <property type="entry name" value="OXIDOREDUCTASE-LIKE DOMAIN-CONTAINING PROTEIN 1"/>
    <property type="match status" value="1"/>
</dbReference>
<reference evidence="3 4" key="1">
    <citation type="submission" date="2021-02" db="EMBL/GenBank/DDBJ databases">
        <title>Genome assembly of Pseudopithomyces chartarum.</title>
        <authorList>
            <person name="Jauregui R."/>
            <person name="Singh J."/>
            <person name="Voisey C."/>
        </authorList>
    </citation>
    <scope>NUCLEOTIDE SEQUENCE [LARGE SCALE GENOMIC DNA]</scope>
    <source>
        <strain evidence="3 4">AGR01</strain>
    </source>
</reference>
<dbReference type="PANTHER" id="PTHR21193:SF3">
    <property type="entry name" value="OXIDOREDUCTASE-LIKE DOMAIN-CONTAINING PROTEIN 1"/>
    <property type="match status" value="1"/>
</dbReference>
<dbReference type="InterPro" id="IPR019180">
    <property type="entry name" value="Oxidoreductase-like_N"/>
</dbReference>
<dbReference type="Proteomes" id="UP001280581">
    <property type="component" value="Unassembled WGS sequence"/>
</dbReference>
<dbReference type="GO" id="GO:0005739">
    <property type="term" value="C:mitochondrion"/>
    <property type="evidence" value="ECO:0007669"/>
    <property type="project" value="TreeGrafter"/>
</dbReference>
<feature type="region of interest" description="Disordered" evidence="1">
    <location>
        <begin position="170"/>
        <end position="220"/>
    </location>
</feature>
<feature type="region of interest" description="Disordered" evidence="1">
    <location>
        <begin position="77"/>
        <end position="101"/>
    </location>
</feature>
<organism evidence="3 4">
    <name type="scientific">Pseudopithomyces chartarum</name>
    <dbReference type="NCBI Taxonomy" id="1892770"/>
    <lineage>
        <taxon>Eukaryota</taxon>
        <taxon>Fungi</taxon>
        <taxon>Dikarya</taxon>
        <taxon>Ascomycota</taxon>
        <taxon>Pezizomycotina</taxon>
        <taxon>Dothideomycetes</taxon>
        <taxon>Pleosporomycetidae</taxon>
        <taxon>Pleosporales</taxon>
        <taxon>Massarineae</taxon>
        <taxon>Didymosphaeriaceae</taxon>
        <taxon>Pseudopithomyces</taxon>
    </lineage>
</organism>
<protein>
    <recommendedName>
        <fullName evidence="2">Oxidoreductase-like domain-containing protein</fullName>
    </recommendedName>
</protein>
<name>A0AAN6LVC4_9PLEO</name>
<feature type="compositionally biased region" description="Polar residues" evidence="1">
    <location>
        <begin position="177"/>
        <end position="190"/>
    </location>
</feature>